<dbReference type="KEGG" id="mamp:MAMA39_06500"/>
<dbReference type="Pfam" id="PF00082">
    <property type="entry name" value="Peptidase_S8"/>
    <property type="match status" value="1"/>
</dbReference>
<name>A0A292IJQ8_9MOLU</name>
<dbReference type="CDD" id="cd04847">
    <property type="entry name" value="Peptidases_S8_Subtilisin_like_2"/>
    <property type="match status" value="1"/>
</dbReference>
<reference evidence="2 3" key="1">
    <citation type="journal article" date="2015" name="Clin. Infect. Dis.">
        <title>Genomic Investigations unmask Mycoplasma amphoriforme, a new respiratory pathogen.</title>
        <authorList>
            <person name="Gillespie S.H."/>
            <person name="Ling C.L."/>
            <person name="Oravcova K."/>
            <person name="Pinheiro M."/>
            <person name="Wells L."/>
            <person name="Bryant J.M."/>
            <person name="McHugh T.D."/>
            <person name="Bebear C."/>
            <person name="Webster D."/>
            <person name="Harris S.R."/>
            <person name="Seth-Smith H.M."/>
            <person name="Thomson N.R."/>
        </authorList>
    </citation>
    <scope>NUCLEOTIDE SEQUENCE [LARGE SCALE GENOMIC DNA]</scope>
    <source>
        <strain evidence="2 3">A39</strain>
    </source>
</reference>
<dbReference type="InterPro" id="IPR034074">
    <property type="entry name" value="Y4bN_pept_dom"/>
</dbReference>
<dbReference type="Proteomes" id="UP000261764">
    <property type="component" value="Chromosome I"/>
</dbReference>
<evidence type="ECO:0000313" key="3">
    <source>
        <dbReference type="Proteomes" id="UP000261764"/>
    </source>
</evidence>
<feature type="domain" description="Peptidase S8/S53" evidence="1">
    <location>
        <begin position="276"/>
        <end position="543"/>
    </location>
</feature>
<dbReference type="SUPFAM" id="SSF52743">
    <property type="entry name" value="Subtilisin-like"/>
    <property type="match status" value="1"/>
</dbReference>
<gene>
    <name evidence="2" type="ORF">MAMA39_06500</name>
</gene>
<dbReference type="EMBL" id="HG937516">
    <property type="protein sequence ID" value="CDN40767.1"/>
    <property type="molecule type" value="Genomic_DNA"/>
</dbReference>
<dbReference type="RefSeq" id="WP_343251395.1">
    <property type="nucleotide sequence ID" value="NZ_HG937516.1"/>
</dbReference>
<evidence type="ECO:0000259" key="1">
    <source>
        <dbReference type="Pfam" id="PF00082"/>
    </source>
</evidence>
<dbReference type="AlphaFoldDB" id="A0A292IJQ8"/>
<dbReference type="Gene3D" id="3.40.50.200">
    <property type="entry name" value="Peptidase S8/S53 domain"/>
    <property type="match status" value="1"/>
</dbReference>
<dbReference type="GO" id="GO:0004252">
    <property type="term" value="F:serine-type endopeptidase activity"/>
    <property type="evidence" value="ECO:0007669"/>
    <property type="project" value="InterPro"/>
</dbReference>
<proteinExistence type="predicted"/>
<dbReference type="InterPro" id="IPR000209">
    <property type="entry name" value="Peptidase_S8/S53_dom"/>
</dbReference>
<dbReference type="GO" id="GO:0006508">
    <property type="term" value="P:proteolysis"/>
    <property type="evidence" value="ECO:0007669"/>
    <property type="project" value="InterPro"/>
</dbReference>
<organism evidence="2 3">
    <name type="scientific">Mycoplasma amphoriforme A39</name>
    <dbReference type="NCBI Taxonomy" id="572419"/>
    <lineage>
        <taxon>Bacteria</taxon>
        <taxon>Bacillati</taxon>
        <taxon>Mycoplasmatota</taxon>
        <taxon>Mollicutes</taxon>
        <taxon>Mycoplasmataceae</taxon>
        <taxon>Mycoplasma</taxon>
    </lineage>
</organism>
<sequence>MNEILLLKGKFEQKDWSSHFGPSNIPKNKFVTAEHLINLKNDLCSVYQFWEEEKLSINPLISLYYIDIIAKSNRVKAILDNDIKKNNDSIVGAKFAQGNRQKHIITHCVKKDVILDAINNLDKVISIVATYFNKSITYDDLDKINSNNYSHLLKKKDISKKRFVNTIVDAYYLEKFGIEQDHNDLEENAIISIYDTKTKTVDIMKQLGINFLNFNSKSINETTFFLNVDQYRLLKSKAPYLIAMSLSDLQPLKKENIDKTGEKDVIDSDMSIPDPGNEPTIGVIDTMFDQRVYFSKWVEFKNMLHSEIEISLEDYHHGTMVTSLIVDGPRINNDNDLLNDGCGFFKVRHFGVCKHRAFSLFTVIKLIKEIIENNRDIKVWNLSLGLMLEINSNFISPLADFLDKIQYENDIIFVISGTNKPENSKITKIGSPADSINSIVVNSVNFNGTPASYSRQGPVLSFFNKPDISYYGGEADGKKIKAFSPYGIKEIMGTSFAAPWIARKVAYLIHVVNLPRELAKALIVDSATGWHNQLQNPRLVGHGVVKTKINQILSTEEDEIKFMISGISEKFDTYNYNLHVPVEKQKHPFVSKATLCYFPKCSRNQGIDYTNIEMDIQFGRVENTAKGGVKIVTINDNIQYNDLNLPMPEKTARRLYRKWDNIKHIRENIETKNGNKRKAKSKKQEGMWGISIKTNERLNLKESNNLKFGLVITLKEINGVNRIQEFIQQCSAKGWIVNKINVENQIDIYNKAQEELKFE</sequence>
<accession>A0A292IJQ8</accession>
<evidence type="ECO:0000313" key="2">
    <source>
        <dbReference type="EMBL" id="CDN40767.1"/>
    </source>
</evidence>
<dbReference type="InterPro" id="IPR036852">
    <property type="entry name" value="Peptidase_S8/S53_dom_sf"/>
</dbReference>
<protein>
    <recommendedName>
        <fullName evidence="1">Peptidase S8/S53 domain-containing protein</fullName>
    </recommendedName>
</protein>
<keyword evidence="3" id="KW-1185">Reference proteome</keyword>